<organism evidence="1 2">
    <name type="scientific">Artemisia annua</name>
    <name type="common">Sweet wormwood</name>
    <dbReference type="NCBI Taxonomy" id="35608"/>
    <lineage>
        <taxon>Eukaryota</taxon>
        <taxon>Viridiplantae</taxon>
        <taxon>Streptophyta</taxon>
        <taxon>Embryophyta</taxon>
        <taxon>Tracheophyta</taxon>
        <taxon>Spermatophyta</taxon>
        <taxon>Magnoliopsida</taxon>
        <taxon>eudicotyledons</taxon>
        <taxon>Gunneridae</taxon>
        <taxon>Pentapetalae</taxon>
        <taxon>asterids</taxon>
        <taxon>campanulids</taxon>
        <taxon>Asterales</taxon>
        <taxon>Asteraceae</taxon>
        <taxon>Asteroideae</taxon>
        <taxon>Anthemideae</taxon>
        <taxon>Artemisiinae</taxon>
        <taxon>Artemisia</taxon>
    </lineage>
</organism>
<reference evidence="1 2" key="1">
    <citation type="journal article" date="2018" name="Mol. Plant">
        <title>The genome of Artemisia annua provides insight into the evolution of Asteraceae family and artemisinin biosynthesis.</title>
        <authorList>
            <person name="Shen Q."/>
            <person name="Zhang L."/>
            <person name="Liao Z."/>
            <person name="Wang S."/>
            <person name="Yan T."/>
            <person name="Shi P."/>
            <person name="Liu M."/>
            <person name="Fu X."/>
            <person name="Pan Q."/>
            <person name="Wang Y."/>
            <person name="Lv Z."/>
            <person name="Lu X."/>
            <person name="Zhang F."/>
            <person name="Jiang W."/>
            <person name="Ma Y."/>
            <person name="Chen M."/>
            <person name="Hao X."/>
            <person name="Li L."/>
            <person name="Tang Y."/>
            <person name="Lv G."/>
            <person name="Zhou Y."/>
            <person name="Sun X."/>
            <person name="Brodelius P.E."/>
            <person name="Rose J.K.C."/>
            <person name="Tang K."/>
        </authorList>
    </citation>
    <scope>NUCLEOTIDE SEQUENCE [LARGE SCALE GENOMIC DNA]</scope>
    <source>
        <strain evidence="2">cv. Huhao1</strain>
        <tissue evidence="1">Leaf</tissue>
    </source>
</reference>
<name>A0A2U1NRC7_ARTAN</name>
<evidence type="ECO:0000313" key="2">
    <source>
        <dbReference type="Proteomes" id="UP000245207"/>
    </source>
</evidence>
<accession>A0A2U1NRC7</accession>
<dbReference type="GO" id="GO:0003743">
    <property type="term" value="F:translation initiation factor activity"/>
    <property type="evidence" value="ECO:0007669"/>
    <property type="project" value="UniProtKB-KW"/>
</dbReference>
<evidence type="ECO:0000313" key="1">
    <source>
        <dbReference type="EMBL" id="PWA76063.1"/>
    </source>
</evidence>
<dbReference type="STRING" id="35608.A0A2U1NRC7"/>
<dbReference type="Gene3D" id="3.40.50.10470">
    <property type="entry name" value="Translation initiation factor eif-2b, domain 2"/>
    <property type="match status" value="1"/>
</dbReference>
<dbReference type="EMBL" id="PKPP01002317">
    <property type="protein sequence ID" value="PWA76063.1"/>
    <property type="molecule type" value="Genomic_DNA"/>
</dbReference>
<comment type="caution">
    <text evidence="1">The sequence shown here is derived from an EMBL/GenBank/DDBJ whole genome shotgun (WGS) entry which is preliminary data.</text>
</comment>
<keyword evidence="1" id="KW-0648">Protein biosynthesis</keyword>
<dbReference type="AlphaFoldDB" id="A0A2U1NRC7"/>
<dbReference type="InterPro" id="IPR042529">
    <property type="entry name" value="IF_2B-like_C"/>
</dbReference>
<sequence>MTKHASFVYDIMEILVFANTKVVCSSYDKAFAMIFRVTMGIAGDHAFMAKDRVVAPVGLNMVALVVQRHVLPFFVDLAAIHKVLYRAFSVKEAFSN</sequence>
<protein>
    <submittedName>
        <fullName evidence="1">Translation initiation factor eIF-2B subunit beta</fullName>
    </submittedName>
</protein>
<keyword evidence="1" id="KW-0396">Initiation factor</keyword>
<proteinExistence type="predicted"/>
<dbReference type="Proteomes" id="UP000245207">
    <property type="component" value="Unassembled WGS sequence"/>
</dbReference>
<gene>
    <name evidence="1" type="ORF">CTI12_AA147290</name>
</gene>
<keyword evidence="2" id="KW-1185">Reference proteome</keyword>
<dbReference type="OrthoDB" id="269919at2759"/>